<evidence type="ECO:0000313" key="2">
    <source>
        <dbReference type="Proteomes" id="UP000203816"/>
    </source>
</evidence>
<dbReference type="InterPro" id="IPR048444">
    <property type="entry name" value="DNMK"/>
</dbReference>
<dbReference type="Proteomes" id="UP000203816">
    <property type="component" value="Segment"/>
</dbReference>
<dbReference type="EMBL" id="KX078569">
    <property type="protein sequence ID" value="ANM46459.1"/>
    <property type="molecule type" value="Genomic_DNA"/>
</dbReference>
<keyword evidence="1" id="KW-0418">Kinase</keyword>
<name>A0A192Y9P6_9CAUD</name>
<dbReference type="Gene3D" id="1.10.238.70">
    <property type="match status" value="1"/>
</dbReference>
<dbReference type="OrthoDB" id="14006at10239"/>
<dbReference type="Gene3D" id="3.40.50.300">
    <property type="entry name" value="P-loop containing nucleotide triphosphate hydrolases"/>
    <property type="match status" value="1"/>
</dbReference>
<gene>
    <name evidence="1" type="ORF">MP1_gp0139</name>
</gene>
<accession>A0A192Y9P6</accession>
<dbReference type="RefSeq" id="YP_009279997.1">
    <property type="nucleotide sequence ID" value="NC_031020.1"/>
</dbReference>
<dbReference type="SUPFAM" id="SSF52540">
    <property type="entry name" value="P-loop containing nucleoside triphosphate hydrolases"/>
    <property type="match status" value="1"/>
</dbReference>
<sequence length="228" mass="26634">MILIGLTGQKRSGKDTCADAILEISNGKKKSFAQLLKWALTVNWPQNVGETLYFEDFDGHGFDREERLRISDNKLALRTYFISCVEYLRKNYGLKGYFNFNHIINKYEDWTIRRLLQTLGTDIVVQMDEMFWVKHVVCDYIDSFDKEVYIITDCRQTHEIETVRNLGGTIIHLRKPGINNDKHITEQELPVKEGDIILNNDSDLETFIKKVQNEYSRIRSIKSSTEQS</sequence>
<dbReference type="InterPro" id="IPR023191">
    <property type="entry name" value="DNMP_kinase_N"/>
</dbReference>
<dbReference type="GeneID" id="29059411"/>
<keyword evidence="2" id="KW-1185">Reference proteome</keyword>
<dbReference type="Pfam" id="PF21448">
    <property type="entry name" value="DNMK"/>
    <property type="match status" value="1"/>
</dbReference>
<protein>
    <submittedName>
        <fullName evidence="1">DNMP kinase</fullName>
    </submittedName>
</protein>
<dbReference type="InterPro" id="IPR027417">
    <property type="entry name" value="P-loop_NTPase"/>
</dbReference>
<evidence type="ECO:0000313" key="1">
    <source>
        <dbReference type="EMBL" id="ANM46459.1"/>
    </source>
</evidence>
<dbReference type="GO" id="GO:0016301">
    <property type="term" value="F:kinase activity"/>
    <property type="evidence" value="ECO:0007669"/>
    <property type="project" value="UniProtKB-KW"/>
</dbReference>
<keyword evidence="1" id="KW-0808">Transferase</keyword>
<dbReference type="KEGG" id="vg:29059411"/>
<organism evidence="1 2">
    <name type="scientific">Morganella phage vB_MmoM_MP1</name>
    <dbReference type="NCBI Taxonomy" id="1852628"/>
    <lineage>
        <taxon>Viruses</taxon>
        <taxon>Duplodnaviria</taxon>
        <taxon>Heunggongvirae</taxon>
        <taxon>Uroviricota</taxon>
        <taxon>Caudoviricetes</taxon>
        <taxon>Pantevenvirales</taxon>
        <taxon>Straboviridae</taxon>
        <taxon>Gualtarvirus</taxon>
        <taxon>Gualtarvirus mp1</taxon>
    </lineage>
</organism>
<proteinExistence type="predicted"/>
<reference evidence="1 2" key="1">
    <citation type="submission" date="2016-04" db="EMBL/GenBank/DDBJ databases">
        <title>Comparative genomics of Morganella phages MP1 and MP2 define new clades among the T4 and T7-like Viruses.</title>
        <authorList>
            <person name="Pinto G."/>
            <person name="Oliveira A."/>
            <person name="Malgorzata L."/>
            <person name="Kropinski A."/>
            <person name="Azeredo J."/>
        </authorList>
    </citation>
    <scope>NUCLEOTIDE SEQUENCE [LARGE SCALE GENOMIC DNA]</scope>
</reference>